<evidence type="ECO:0000313" key="3">
    <source>
        <dbReference type="Proteomes" id="UP000512167"/>
    </source>
</evidence>
<sequence length="279" mass="33496">MKNIKFIKDNNFIYNDKIISEIKNYNQSQTGYREKDKQNFYIFEDQDLVAIAHTKMVSDWCHIMQIYYKNFDSLKALINNIKEFYKDKVEGIQYQSILANRISDLKKLKFIQKGQLKDMVDGKDYVFLLTTDFTIDHEMDNYQKHTSDKQLSKYDRIMKKANQKIKKSLHYSSEDIDVQFVALDGDQFVGGIYGNYQYQYLFINILFVDKDYRGNNIASKLMDLIEEDAYNRGVYNLYLTTFEFQALGFYQKRNYKKIMEIYDYPIGFKEYTVYKKLKE</sequence>
<dbReference type="Gene3D" id="3.40.630.30">
    <property type="match status" value="1"/>
</dbReference>
<protein>
    <submittedName>
        <fullName evidence="2">GNAT family N-acetyltransferase</fullName>
    </submittedName>
</protein>
<evidence type="ECO:0000259" key="1">
    <source>
        <dbReference type="PROSITE" id="PS51186"/>
    </source>
</evidence>
<keyword evidence="3" id="KW-1185">Reference proteome</keyword>
<dbReference type="Proteomes" id="UP000512167">
    <property type="component" value="Chromosome"/>
</dbReference>
<gene>
    <name evidence="2" type="ORF">HF295_07860</name>
</gene>
<keyword evidence="2" id="KW-0808">Transferase</keyword>
<dbReference type="CDD" id="cd04301">
    <property type="entry name" value="NAT_SF"/>
    <property type="match status" value="1"/>
</dbReference>
<dbReference type="RefSeq" id="WP_312031619.1">
    <property type="nucleotide sequence ID" value="NZ_CP051151.1"/>
</dbReference>
<dbReference type="InterPro" id="IPR000182">
    <property type="entry name" value="GNAT_dom"/>
</dbReference>
<dbReference type="SUPFAM" id="SSF55729">
    <property type="entry name" value="Acyl-CoA N-acyltransferases (Nat)"/>
    <property type="match status" value="1"/>
</dbReference>
<feature type="domain" description="N-acetyltransferase" evidence="1">
    <location>
        <begin position="140"/>
        <end position="279"/>
    </location>
</feature>
<reference evidence="2 3" key="1">
    <citation type="submission" date="2020-04" db="EMBL/GenBank/DDBJ databases">
        <authorList>
            <person name="Zheng R.K."/>
            <person name="Sun C.M."/>
        </authorList>
    </citation>
    <scope>NUCLEOTIDE SEQUENCE [LARGE SCALE GENOMIC DNA]</scope>
    <source>
        <strain evidence="3">zrk29</strain>
    </source>
</reference>
<organism evidence="2 3">
    <name type="scientific">Hujiaoplasma nucleasis</name>
    <dbReference type="NCBI Taxonomy" id="2725268"/>
    <lineage>
        <taxon>Bacteria</taxon>
        <taxon>Bacillati</taxon>
        <taxon>Mycoplasmatota</taxon>
        <taxon>Mollicutes</taxon>
        <taxon>Candidatus Izemoplasmatales</taxon>
        <taxon>Hujiaoplasmataceae</taxon>
        <taxon>Hujiaoplasma</taxon>
    </lineage>
</organism>
<dbReference type="EMBL" id="CP051151">
    <property type="protein sequence ID" value="QLY40771.1"/>
    <property type="molecule type" value="Genomic_DNA"/>
</dbReference>
<dbReference type="InterPro" id="IPR016181">
    <property type="entry name" value="Acyl_CoA_acyltransferase"/>
</dbReference>
<evidence type="ECO:0000313" key="2">
    <source>
        <dbReference type="EMBL" id="QLY40771.1"/>
    </source>
</evidence>
<proteinExistence type="predicted"/>
<dbReference type="GO" id="GO:0016747">
    <property type="term" value="F:acyltransferase activity, transferring groups other than amino-acyl groups"/>
    <property type="evidence" value="ECO:0007669"/>
    <property type="project" value="InterPro"/>
</dbReference>
<dbReference type="Pfam" id="PF00583">
    <property type="entry name" value="Acetyltransf_1"/>
    <property type="match status" value="1"/>
</dbReference>
<accession>A0A7L6N5C5</accession>
<name>A0A7L6N5C5_9MOLU</name>
<dbReference type="PROSITE" id="PS51186">
    <property type="entry name" value="GNAT"/>
    <property type="match status" value="1"/>
</dbReference>
<dbReference type="AlphaFoldDB" id="A0A7L6N5C5"/>
<dbReference type="KEGG" id="tbk:HF295_07860"/>